<keyword evidence="2" id="KW-1185">Reference proteome</keyword>
<evidence type="ECO:0008006" key="3">
    <source>
        <dbReference type="Google" id="ProtNLM"/>
    </source>
</evidence>
<proteinExistence type="predicted"/>
<organism evidence="1 2">
    <name type="scientific">Actinomycetospora chlora</name>
    <dbReference type="NCBI Taxonomy" id="663608"/>
    <lineage>
        <taxon>Bacteria</taxon>
        <taxon>Bacillati</taxon>
        <taxon>Actinomycetota</taxon>
        <taxon>Actinomycetes</taxon>
        <taxon>Pseudonocardiales</taxon>
        <taxon>Pseudonocardiaceae</taxon>
        <taxon>Actinomycetospora</taxon>
    </lineage>
</organism>
<reference evidence="2" key="1">
    <citation type="journal article" date="2019" name="Int. J. Syst. Evol. Microbiol.">
        <title>The Global Catalogue of Microorganisms (GCM) 10K type strain sequencing project: providing services to taxonomists for standard genome sequencing and annotation.</title>
        <authorList>
            <consortium name="The Broad Institute Genomics Platform"/>
            <consortium name="The Broad Institute Genome Sequencing Center for Infectious Disease"/>
            <person name="Wu L."/>
            <person name="Ma J."/>
        </authorList>
    </citation>
    <scope>NUCLEOTIDE SEQUENCE [LARGE SCALE GENOMIC DNA]</scope>
    <source>
        <strain evidence="2">JCM 17979</strain>
    </source>
</reference>
<protein>
    <recommendedName>
        <fullName evidence="3">DUF3558 domain-containing protein</fullName>
    </recommendedName>
</protein>
<dbReference type="Proteomes" id="UP001500928">
    <property type="component" value="Unassembled WGS sequence"/>
</dbReference>
<name>A0ABP9CDT9_9PSEU</name>
<evidence type="ECO:0000313" key="2">
    <source>
        <dbReference type="Proteomes" id="UP001500928"/>
    </source>
</evidence>
<evidence type="ECO:0000313" key="1">
    <source>
        <dbReference type="EMBL" id="GAA4808690.1"/>
    </source>
</evidence>
<comment type="caution">
    <text evidence="1">The sequence shown here is derived from an EMBL/GenBank/DDBJ whole genome shotgun (WGS) entry which is preliminary data.</text>
</comment>
<sequence>MFPDVDGATCRPVSPADGLANSAGAAPTEAYVCDYSSTAPGAVVAFTQWGDASAARTWYDDTTRLGPRIEEFDTWQVGGVEQGALYTAQYQGRVVSTGIYDGTPYGWEIRTANLDQSNQVFNALRFQQRTAFGS</sequence>
<gene>
    <name evidence="1" type="ORF">GCM10023200_53080</name>
</gene>
<dbReference type="EMBL" id="BAABHO010000062">
    <property type="protein sequence ID" value="GAA4808690.1"/>
    <property type="molecule type" value="Genomic_DNA"/>
</dbReference>
<accession>A0ABP9CDT9</accession>